<gene>
    <name evidence="4" type="ORF">SAMN04488503_1053</name>
</gene>
<organism evidence="4 5">
    <name type="scientific">Humidesulfovibrio mexicanus</name>
    <dbReference type="NCBI Taxonomy" id="147047"/>
    <lineage>
        <taxon>Bacteria</taxon>
        <taxon>Pseudomonadati</taxon>
        <taxon>Thermodesulfobacteriota</taxon>
        <taxon>Desulfovibrionia</taxon>
        <taxon>Desulfovibrionales</taxon>
        <taxon>Desulfovibrionaceae</taxon>
        <taxon>Humidesulfovibrio</taxon>
    </lineage>
</organism>
<evidence type="ECO:0000313" key="4">
    <source>
        <dbReference type="EMBL" id="SNR75504.1"/>
    </source>
</evidence>
<dbReference type="AlphaFoldDB" id="A0A238YXX7"/>
<dbReference type="InterPro" id="IPR036271">
    <property type="entry name" value="Tet_transcr_reg_TetR-rel_C_sf"/>
</dbReference>
<dbReference type="InterPro" id="IPR050109">
    <property type="entry name" value="HTH-type_TetR-like_transc_reg"/>
</dbReference>
<dbReference type="OrthoDB" id="9790413at2"/>
<dbReference type="Pfam" id="PF09209">
    <property type="entry name" value="CecR_C"/>
    <property type="match status" value="1"/>
</dbReference>
<name>A0A238YXX7_9BACT</name>
<dbReference type="SUPFAM" id="SSF46689">
    <property type="entry name" value="Homeodomain-like"/>
    <property type="match status" value="1"/>
</dbReference>
<keyword evidence="1 2" id="KW-0238">DNA-binding</keyword>
<evidence type="ECO:0000256" key="1">
    <source>
        <dbReference type="ARBA" id="ARBA00023125"/>
    </source>
</evidence>
<dbReference type="InterPro" id="IPR009057">
    <property type="entry name" value="Homeodomain-like_sf"/>
</dbReference>
<proteinExistence type="predicted"/>
<feature type="DNA-binding region" description="H-T-H motif" evidence="2">
    <location>
        <begin position="34"/>
        <end position="53"/>
    </location>
</feature>
<reference evidence="4 5" key="1">
    <citation type="submission" date="2017-06" db="EMBL/GenBank/DDBJ databases">
        <authorList>
            <person name="Kim H.J."/>
            <person name="Triplett B.A."/>
        </authorList>
    </citation>
    <scope>NUCLEOTIDE SEQUENCE [LARGE SCALE GENOMIC DNA]</scope>
    <source>
        <strain evidence="4 5">DSM 13116</strain>
    </source>
</reference>
<dbReference type="RefSeq" id="WP_089272466.1">
    <property type="nucleotide sequence ID" value="NZ_FZOC01000002.1"/>
</dbReference>
<dbReference type="PROSITE" id="PS50977">
    <property type="entry name" value="HTH_TETR_2"/>
    <property type="match status" value="1"/>
</dbReference>
<dbReference type="InterPro" id="IPR001647">
    <property type="entry name" value="HTH_TetR"/>
</dbReference>
<feature type="domain" description="HTH tetR-type" evidence="3">
    <location>
        <begin position="11"/>
        <end position="71"/>
    </location>
</feature>
<dbReference type="GO" id="GO:0003700">
    <property type="term" value="F:DNA-binding transcription factor activity"/>
    <property type="evidence" value="ECO:0007669"/>
    <property type="project" value="TreeGrafter"/>
</dbReference>
<dbReference type="PRINTS" id="PR00455">
    <property type="entry name" value="HTHTETR"/>
</dbReference>
<dbReference type="PANTHER" id="PTHR30055">
    <property type="entry name" value="HTH-TYPE TRANSCRIPTIONAL REGULATOR RUTR"/>
    <property type="match status" value="1"/>
</dbReference>
<dbReference type="Gene3D" id="1.10.357.10">
    <property type="entry name" value="Tetracycline Repressor, domain 2"/>
    <property type="match status" value="1"/>
</dbReference>
<sequence length="235" mass="25601">MKAKEPRSNDKETRQRLVQAGSRLFGLHGFEATGTRALAQEAGVNLSAIVYHFGGKEGLYRAVLEHVIAVKHEEVGADMARVLFACQNPASTREELLAALRGLVRTMVEVMLGSSESQSFSQIMMQEQIAPTNAYDVCHDGFFARVHSMWAMLLGRLFGLPPDSLELKLRALSVMGQMVIFRVGMTGILKVVGAERLSREHLDCIGRLCVQQVEAMVAGYSPVCPGAAPSPEDGV</sequence>
<dbReference type="Pfam" id="PF00440">
    <property type="entry name" value="TetR_N"/>
    <property type="match status" value="1"/>
</dbReference>
<dbReference type="SUPFAM" id="SSF48498">
    <property type="entry name" value="Tetracyclin repressor-like, C-terminal domain"/>
    <property type="match status" value="1"/>
</dbReference>
<dbReference type="InterPro" id="IPR015292">
    <property type="entry name" value="Tscrpt_reg_YbiH_C"/>
</dbReference>
<protein>
    <submittedName>
        <fullName evidence="4">Transcriptional regulator, TetR family</fullName>
    </submittedName>
</protein>
<dbReference type="EMBL" id="FZOC01000002">
    <property type="protein sequence ID" value="SNR75504.1"/>
    <property type="molecule type" value="Genomic_DNA"/>
</dbReference>
<keyword evidence="5" id="KW-1185">Reference proteome</keyword>
<accession>A0A238YXX7</accession>
<dbReference type="Proteomes" id="UP000198324">
    <property type="component" value="Unassembled WGS sequence"/>
</dbReference>
<evidence type="ECO:0000259" key="3">
    <source>
        <dbReference type="PROSITE" id="PS50977"/>
    </source>
</evidence>
<dbReference type="Gene3D" id="1.10.10.60">
    <property type="entry name" value="Homeodomain-like"/>
    <property type="match status" value="1"/>
</dbReference>
<dbReference type="PANTHER" id="PTHR30055:SF226">
    <property type="entry name" value="HTH-TYPE TRANSCRIPTIONAL REGULATOR PKSA"/>
    <property type="match status" value="1"/>
</dbReference>
<evidence type="ECO:0000256" key="2">
    <source>
        <dbReference type="PROSITE-ProRule" id="PRU00335"/>
    </source>
</evidence>
<dbReference type="GO" id="GO:0000976">
    <property type="term" value="F:transcription cis-regulatory region binding"/>
    <property type="evidence" value="ECO:0007669"/>
    <property type="project" value="TreeGrafter"/>
</dbReference>
<evidence type="ECO:0000313" key="5">
    <source>
        <dbReference type="Proteomes" id="UP000198324"/>
    </source>
</evidence>